<protein>
    <submittedName>
        <fullName evidence="2">Uncharacterized protein</fullName>
    </submittedName>
</protein>
<gene>
    <name evidence="2" type="ORF">FHR33_003876</name>
</gene>
<evidence type="ECO:0000313" key="3">
    <source>
        <dbReference type="Proteomes" id="UP000579945"/>
    </source>
</evidence>
<sequence length="66" mass="6672">MPSQQTAVQEGLRAGGAPVGEFPADGSGSGLLVAEIRAMGEEAPYGGGSTTWPRDANGRRGTRVDA</sequence>
<dbReference type="GeneID" id="95390280"/>
<organism evidence="2 3">
    <name type="scientific">Nonomuraea dietziae</name>
    <dbReference type="NCBI Taxonomy" id="65515"/>
    <lineage>
        <taxon>Bacteria</taxon>
        <taxon>Bacillati</taxon>
        <taxon>Actinomycetota</taxon>
        <taxon>Actinomycetes</taxon>
        <taxon>Streptosporangiales</taxon>
        <taxon>Streptosporangiaceae</taxon>
        <taxon>Nonomuraea</taxon>
    </lineage>
</organism>
<comment type="caution">
    <text evidence="2">The sequence shown here is derived from an EMBL/GenBank/DDBJ whole genome shotgun (WGS) entry which is preliminary data.</text>
</comment>
<reference evidence="2 3" key="1">
    <citation type="submission" date="2020-08" db="EMBL/GenBank/DDBJ databases">
        <title>Sequencing the genomes of 1000 actinobacteria strains.</title>
        <authorList>
            <person name="Klenk H.-P."/>
        </authorList>
    </citation>
    <scope>NUCLEOTIDE SEQUENCE [LARGE SCALE GENOMIC DNA]</scope>
    <source>
        <strain evidence="2 3">DSM 44320</strain>
    </source>
</reference>
<feature type="region of interest" description="Disordered" evidence="1">
    <location>
        <begin position="42"/>
        <end position="66"/>
    </location>
</feature>
<dbReference type="RefSeq" id="WP_183649387.1">
    <property type="nucleotide sequence ID" value="NZ_BAAAXX010000039.1"/>
</dbReference>
<evidence type="ECO:0000313" key="2">
    <source>
        <dbReference type="EMBL" id="MBB3728016.1"/>
    </source>
</evidence>
<evidence type="ECO:0000256" key="1">
    <source>
        <dbReference type="SAM" id="MobiDB-lite"/>
    </source>
</evidence>
<dbReference type="Proteomes" id="UP000579945">
    <property type="component" value="Unassembled WGS sequence"/>
</dbReference>
<name>A0A7W5Y7W6_9ACTN</name>
<accession>A0A7W5Y7W6</accession>
<feature type="compositionally biased region" description="Basic and acidic residues" evidence="1">
    <location>
        <begin position="56"/>
        <end position="66"/>
    </location>
</feature>
<dbReference type="EMBL" id="JACIBV010000001">
    <property type="protein sequence ID" value="MBB3728016.1"/>
    <property type="molecule type" value="Genomic_DNA"/>
</dbReference>
<proteinExistence type="predicted"/>
<dbReference type="AlphaFoldDB" id="A0A7W5Y7W6"/>
<feature type="region of interest" description="Disordered" evidence="1">
    <location>
        <begin position="1"/>
        <end position="28"/>
    </location>
</feature>
<keyword evidence="3" id="KW-1185">Reference proteome</keyword>